<comment type="caution">
    <text evidence="3">The sequence shown here is derived from an EMBL/GenBank/DDBJ whole genome shotgun (WGS) entry which is preliminary data.</text>
</comment>
<proteinExistence type="predicted"/>
<evidence type="ECO:0000256" key="2">
    <source>
        <dbReference type="SAM" id="Phobius"/>
    </source>
</evidence>
<dbReference type="Proteomes" id="UP001151760">
    <property type="component" value="Unassembled WGS sequence"/>
</dbReference>
<organism evidence="3 4">
    <name type="scientific">Tanacetum coccineum</name>
    <dbReference type="NCBI Taxonomy" id="301880"/>
    <lineage>
        <taxon>Eukaryota</taxon>
        <taxon>Viridiplantae</taxon>
        <taxon>Streptophyta</taxon>
        <taxon>Embryophyta</taxon>
        <taxon>Tracheophyta</taxon>
        <taxon>Spermatophyta</taxon>
        <taxon>Magnoliopsida</taxon>
        <taxon>eudicotyledons</taxon>
        <taxon>Gunneridae</taxon>
        <taxon>Pentapetalae</taxon>
        <taxon>asterids</taxon>
        <taxon>campanulids</taxon>
        <taxon>Asterales</taxon>
        <taxon>Asteraceae</taxon>
        <taxon>Asteroideae</taxon>
        <taxon>Anthemideae</taxon>
        <taxon>Anthemidinae</taxon>
        <taxon>Tanacetum</taxon>
    </lineage>
</organism>
<evidence type="ECO:0000256" key="1">
    <source>
        <dbReference type="SAM" id="Coils"/>
    </source>
</evidence>
<reference evidence="3" key="1">
    <citation type="journal article" date="2022" name="Int. J. Mol. Sci.">
        <title>Draft Genome of Tanacetum Coccineum: Genomic Comparison of Closely Related Tanacetum-Family Plants.</title>
        <authorList>
            <person name="Yamashiro T."/>
            <person name="Shiraishi A."/>
            <person name="Nakayama K."/>
            <person name="Satake H."/>
        </authorList>
    </citation>
    <scope>NUCLEOTIDE SEQUENCE</scope>
</reference>
<gene>
    <name evidence="3" type="ORF">Tco_0923422</name>
</gene>
<keyword evidence="2" id="KW-0812">Transmembrane</keyword>
<protein>
    <submittedName>
        <fullName evidence="3">Uncharacterized protein</fullName>
    </submittedName>
</protein>
<feature type="transmembrane region" description="Helical" evidence="2">
    <location>
        <begin position="527"/>
        <end position="545"/>
    </location>
</feature>
<evidence type="ECO:0000313" key="4">
    <source>
        <dbReference type="Proteomes" id="UP001151760"/>
    </source>
</evidence>
<keyword evidence="1" id="KW-0175">Coiled coil</keyword>
<keyword evidence="2" id="KW-0472">Membrane</keyword>
<reference evidence="3" key="2">
    <citation type="submission" date="2022-01" db="EMBL/GenBank/DDBJ databases">
        <authorList>
            <person name="Yamashiro T."/>
            <person name="Shiraishi A."/>
            <person name="Satake H."/>
            <person name="Nakayama K."/>
        </authorList>
    </citation>
    <scope>NUCLEOTIDE SEQUENCE</scope>
</reference>
<keyword evidence="4" id="KW-1185">Reference proteome</keyword>
<feature type="coiled-coil region" evidence="1">
    <location>
        <begin position="348"/>
        <end position="382"/>
    </location>
</feature>
<dbReference type="EMBL" id="BQNB010014840">
    <property type="protein sequence ID" value="GJT33003.1"/>
    <property type="molecule type" value="Genomic_DNA"/>
</dbReference>
<accession>A0ABQ5D3C7</accession>
<evidence type="ECO:0000313" key="3">
    <source>
        <dbReference type="EMBL" id="GJT33003.1"/>
    </source>
</evidence>
<keyword evidence="2" id="KW-1133">Transmembrane helix</keyword>
<name>A0ABQ5D3C7_9ASTR</name>
<sequence length="547" mass="63635">MSTSNTHQPSLADVRSKTCPQCLIGEVTYHGKVNSDDILTESGRHEGFLTIRLIKVHMCGDSTKCKRTPRPETKDDLTRDALKQYEADIEVMNLILISILNDIYNSETRFNNEFDQFIAEPKESLVVRLARKLIEVSYDDLFDYIQQYEKIVIDFIEKKLEKTHDPLALVFSNPTNNRLRSSLNIRNQAVVQADKANIQTKIAGNDGRTAESSNVQKETGNLQINLRTTSSGNDSKYFMEQMLLAKKDEARVILSNEQYDFLLTDTLQMEEFKELSANICIMARIQPAHIDSDKGPSYIFAFISELEQYKEKVRVFETYTATKTNFQTKFIEADLKAKRLETDLQNQFIRDRDKIRALKQEINELKLKVSEQRKQILELQNAQSVLKRKMNDDEDNLGYENPNTLKKAIAHNPMLYDASCLNNSKMHVNVYDTEEILKDTTQSQIKMENKLKDPIAIEKKQNFHSIDYKKLKTLYEMFVPQKELSAEQKYFPHNYLHIPHMYGCPKSDHLGFWCFKNRSENFSPSGLLMYVWYFVFFLLLCGLFLEQ</sequence>